<evidence type="ECO:0000313" key="2">
    <source>
        <dbReference type="EMBL" id="MXP33021.1"/>
    </source>
</evidence>
<gene>
    <name evidence="1" type="ORF">GRI94_00325</name>
    <name evidence="2" type="ORF">GRI94_14415</name>
</gene>
<dbReference type="InterPro" id="IPR015018">
    <property type="entry name" value="DUF1905"/>
</dbReference>
<name>A0A845AN26_9SPHN</name>
<dbReference type="Pfam" id="PF08922">
    <property type="entry name" value="DUF1905"/>
    <property type="match status" value="1"/>
</dbReference>
<dbReference type="AlphaFoldDB" id="A0A845AN26"/>
<reference evidence="1 3" key="1">
    <citation type="submission" date="2019-12" db="EMBL/GenBank/DDBJ databases">
        <title>Genomic-based taxomic classification of the family Erythrobacteraceae.</title>
        <authorList>
            <person name="Xu L."/>
        </authorList>
    </citation>
    <scope>NUCLEOTIDE SEQUENCE [LARGE SCALE GENOMIC DNA]</scope>
    <source>
        <strain evidence="1 3">JCM 16677</strain>
    </source>
</reference>
<dbReference type="RefSeq" id="WP_160777827.1">
    <property type="nucleotide sequence ID" value="NZ_BAAAZF010000001.1"/>
</dbReference>
<sequence>MSDILTHAGPLWRWTATNGVSWHFISIDGDAGEEMSGIEAMRRLELGRKRGFRSVKVKARIGETEWSTSCFPSDDGGWLLPIKAPVRKAESIAEGDEVSVRLELV</sequence>
<comment type="caution">
    <text evidence="1">The sequence shown here is derived from an EMBL/GenBank/DDBJ whole genome shotgun (WGS) entry which is preliminary data.</text>
</comment>
<organism evidence="1 3">
    <name type="scientific">Parerythrobacter jejuensis</name>
    <dbReference type="NCBI Taxonomy" id="795812"/>
    <lineage>
        <taxon>Bacteria</taxon>
        <taxon>Pseudomonadati</taxon>
        <taxon>Pseudomonadota</taxon>
        <taxon>Alphaproteobacteria</taxon>
        <taxon>Sphingomonadales</taxon>
        <taxon>Erythrobacteraceae</taxon>
        <taxon>Parerythrobacter</taxon>
    </lineage>
</organism>
<dbReference type="Gene3D" id="2.40.30.100">
    <property type="entry name" value="AF2212/PG0164-like"/>
    <property type="match status" value="1"/>
</dbReference>
<evidence type="ECO:0000313" key="3">
    <source>
        <dbReference type="Proteomes" id="UP000446786"/>
    </source>
</evidence>
<dbReference type="InterPro" id="IPR037079">
    <property type="entry name" value="AF2212/PG0164-like_sf"/>
</dbReference>
<keyword evidence="3" id="KW-1185">Reference proteome</keyword>
<evidence type="ECO:0000313" key="1">
    <source>
        <dbReference type="EMBL" id="MXP30261.1"/>
    </source>
</evidence>
<protein>
    <submittedName>
        <fullName evidence="1">DUF1905 domain-containing protein</fullName>
    </submittedName>
</protein>
<accession>A0A845AN26</accession>
<dbReference type="OrthoDB" id="9808666at2"/>
<dbReference type="EMBL" id="WTYE01000001">
    <property type="protein sequence ID" value="MXP33021.1"/>
    <property type="molecule type" value="Genomic_DNA"/>
</dbReference>
<dbReference type="EMBL" id="WTYE01000001">
    <property type="protein sequence ID" value="MXP30261.1"/>
    <property type="molecule type" value="Genomic_DNA"/>
</dbReference>
<dbReference type="Proteomes" id="UP000446786">
    <property type="component" value="Unassembled WGS sequence"/>
</dbReference>
<dbReference type="SUPFAM" id="SSF141694">
    <property type="entry name" value="AF2212/PG0164-like"/>
    <property type="match status" value="1"/>
</dbReference>
<proteinExistence type="predicted"/>